<sequence length="207" mass="23491">MKNPLRYQLSEYDCGPTSMLNALAFLFEREDIPPEAVRNIMLYCLDCYGSDGVSGKSGTSCAAMMFLSNWLNGFGKIGRLHISTQYLSGPAVNFGQNSRLRDALRCGGAAVVRLHFDGEHYVTLTGIDENDMVRVFDPYYLDQPLDTDGVQMVYDHPCEYNRLVPRPCFERETHEVYALGEIDTREAILLFNDQTRLTAENTIEYMI</sequence>
<keyword evidence="2" id="KW-1185">Reference proteome</keyword>
<dbReference type="EMBL" id="JAJEPX010000019">
    <property type="protein sequence ID" value="MCC2176982.1"/>
    <property type="molecule type" value="Genomic_DNA"/>
</dbReference>
<comment type="caution">
    <text evidence="1">The sequence shown here is derived from an EMBL/GenBank/DDBJ whole genome shotgun (WGS) entry which is preliminary data.</text>
</comment>
<dbReference type="AlphaFoldDB" id="A0AAW4VVN2"/>
<evidence type="ECO:0000313" key="2">
    <source>
        <dbReference type="Proteomes" id="UP001298753"/>
    </source>
</evidence>
<reference evidence="1 2" key="1">
    <citation type="submission" date="2021-10" db="EMBL/GenBank/DDBJ databases">
        <title>Anaerobic single-cell dispensing facilitates the cultivation of human gut bacteria.</title>
        <authorList>
            <person name="Afrizal A."/>
        </authorList>
    </citation>
    <scope>NUCLEOTIDE SEQUENCE [LARGE SCALE GENOMIC DNA]</scope>
    <source>
        <strain evidence="1 2">CLA-AA-H270</strain>
    </source>
</reference>
<name>A0AAW4VVN2_9FIRM</name>
<evidence type="ECO:0000313" key="1">
    <source>
        <dbReference type="EMBL" id="MCC2176982.1"/>
    </source>
</evidence>
<organism evidence="1 2">
    <name type="scientific">Agathobaculum butyriciproducens</name>
    <dbReference type="NCBI Taxonomy" id="1628085"/>
    <lineage>
        <taxon>Bacteria</taxon>
        <taxon>Bacillati</taxon>
        <taxon>Bacillota</taxon>
        <taxon>Clostridia</taxon>
        <taxon>Eubacteriales</taxon>
        <taxon>Butyricicoccaceae</taxon>
        <taxon>Agathobaculum</taxon>
    </lineage>
</organism>
<protein>
    <submittedName>
        <fullName evidence="1">Peptidase C39</fullName>
    </submittedName>
</protein>
<dbReference type="Proteomes" id="UP001298753">
    <property type="component" value="Unassembled WGS sequence"/>
</dbReference>
<dbReference type="GeneID" id="98660901"/>
<proteinExistence type="predicted"/>
<dbReference type="RefSeq" id="WP_118286119.1">
    <property type="nucleotide sequence ID" value="NZ_DBFBDK010000009.1"/>
</dbReference>
<accession>A0AAW4VVN2</accession>
<gene>
    <name evidence="1" type="ORF">LKD22_07560</name>
</gene>